<feature type="region of interest" description="Disordered" evidence="1">
    <location>
        <begin position="1"/>
        <end position="36"/>
    </location>
</feature>
<reference evidence="3 4" key="1">
    <citation type="submission" date="2019-10" db="EMBL/GenBank/DDBJ databases">
        <title>Draft whole-genome sequence of the purple nonsulfur photosynthetic bacterium Roseospira navarrensis DSM 15114.</title>
        <authorList>
            <person name="Kyndt J.A."/>
            <person name="Meyer T.E."/>
        </authorList>
    </citation>
    <scope>NUCLEOTIDE SEQUENCE [LARGE SCALE GENOMIC DNA]</scope>
    <source>
        <strain evidence="3 4">DSM 15114</strain>
    </source>
</reference>
<feature type="domain" description="HTH cro/C1-type" evidence="2">
    <location>
        <begin position="131"/>
        <end position="184"/>
    </location>
</feature>
<dbReference type="CDD" id="cd00093">
    <property type="entry name" value="HTH_XRE"/>
    <property type="match status" value="1"/>
</dbReference>
<dbReference type="SMART" id="SM00530">
    <property type="entry name" value="HTH_XRE"/>
    <property type="match status" value="1"/>
</dbReference>
<dbReference type="Gene3D" id="1.10.260.40">
    <property type="entry name" value="lambda repressor-like DNA-binding domains"/>
    <property type="match status" value="1"/>
</dbReference>
<dbReference type="AlphaFoldDB" id="A0A7X2D575"/>
<evidence type="ECO:0000256" key="1">
    <source>
        <dbReference type="SAM" id="MobiDB-lite"/>
    </source>
</evidence>
<dbReference type="EMBL" id="WIVE01000149">
    <property type="protein sequence ID" value="MQX38601.1"/>
    <property type="molecule type" value="Genomic_DNA"/>
</dbReference>
<sequence>MPSVWKSQQFGQTHQMSASGHPSATPASAQISSTSALARGPVHSPIRHALAFCRWTPLVRHHWRSDPPRATKAPRTAAYKAREGSTCKRACSVACSCSIRTHCAQLHARSSARMNASTPKHERVSGLPVRLARAIERMHLSTKDFAERSGIPLRTLQNYIAGDREPGASALAKIASAGVDINWLLDDTCVEAEEVEEHPFKIVVQTLDAANCRFLDKYDGSIEADIIRRSGVEEQMVWAAARTTDDLNKELIKENGEGYSVLELVEHFVVYFESFHDAIKRLVRACIAPPKTLSPIEARGVLSVLKTMAISSLGEDATEAVEAMVSLVRDKLNADGHELDNGQARD</sequence>
<dbReference type="InterPro" id="IPR001387">
    <property type="entry name" value="Cro/C1-type_HTH"/>
</dbReference>
<dbReference type="Proteomes" id="UP000434582">
    <property type="component" value="Unassembled WGS sequence"/>
</dbReference>
<comment type="caution">
    <text evidence="3">The sequence shown here is derived from an EMBL/GenBank/DDBJ whole genome shotgun (WGS) entry which is preliminary data.</text>
</comment>
<dbReference type="GO" id="GO:0003677">
    <property type="term" value="F:DNA binding"/>
    <property type="evidence" value="ECO:0007669"/>
    <property type="project" value="InterPro"/>
</dbReference>
<evidence type="ECO:0000313" key="4">
    <source>
        <dbReference type="Proteomes" id="UP000434582"/>
    </source>
</evidence>
<organism evidence="3 4">
    <name type="scientific">Roseospira navarrensis</name>
    <dbReference type="NCBI Taxonomy" id="140058"/>
    <lineage>
        <taxon>Bacteria</taxon>
        <taxon>Pseudomonadati</taxon>
        <taxon>Pseudomonadota</taxon>
        <taxon>Alphaproteobacteria</taxon>
        <taxon>Rhodospirillales</taxon>
        <taxon>Rhodospirillaceae</taxon>
        <taxon>Roseospira</taxon>
    </lineage>
</organism>
<keyword evidence="4" id="KW-1185">Reference proteome</keyword>
<dbReference type="Pfam" id="PF01381">
    <property type="entry name" value="HTH_3"/>
    <property type="match status" value="1"/>
</dbReference>
<dbReference type="InterPro" id="IPR010982">
    <property type="entry name" value="Lambda_DNA-bd_dom_sf"/>
</dbReference>
<dbReference type="PROSITE" id="PS50943">
    <property type="entry name" value="HTH_CROC1"/>
    <property type="match status" value="1"/>
</dbReference>
<dbReference type="SUPFAM" id="SSF47413">
    <property type="entry name" value="lambda repressor-like DNA-binding domains"/>
    <property type="match status" value="1"/>
</dbReference>
<evidence type="ECO:0000259" key="2">
    <source>
        <dbReference type="PROSITE" id="PS50943"/>
    </source>
</evidence>
<name>A0A7X2D575_9PROT</name>
<evidence type="ECO:0000313" key="3">
    <source>
        <dbReference type="EMBL" id="MQX38601.1"/>
    </source>
</evidence>
<protein>
    <submittedName>
        <fullName evidence="3">Helix-turn-helix domain-containing protein</fullName>
    </submittedName>
</protein>
<gene>
    <name evidence="3" type="ORF">GHC57_19010</name>
</gene>
<proteinExistence type="predicted"/>
<accession>A0A7X2D575</accession>